<dbReference type="Proteomes" id="UP000095282">
    <property type="component" value="Unplaced"/>
</dbReference>
<evidence type="ECO:0000313" key="1">
    <source>
        <dbReference type="Proteomes" id="UP000095282"/>
    </source>
</evidence>
<dbReference type="WBParaSite" id="Csp11.Scaffold629.g11816.t1">
    <property type="protein sequence ID" value="Csp11.Scaffold629.g11816.t1"/>
    <property type="gene ID" value="Csp11.Scaffold629.g11816"/>
</dbReference>
<sequence>MYYANEGTITMKSQNVEIPDLAIELDEKPLTKPIRAVTWNSKIYSYEIGEDVDEFEVDAREGGDFSSSSVMTASIKKIG</sequence>
<organism evidence="1 2">
    <name type="scientific">Caenorhabditis tropicalis</name>
    <dbReference type="NCBI Taxonomy" id="1561998"/>
    <lineage>
        <taxon>Eukaryota</taxon>
        <taxon>Metazoa</taxon>
        <taxon>Ecdysozoa</taxon>
        <taxon>Nematoda</taxon>
        <taxon>Chromadorea</taxon>
        <taxon>Rhabditida</taxon>
        <taxon>Rhabditina</taxon>
        <taxon>Rhabditomorpha</taxon>
        <taxon>Rhabditoidea</taxon>
        <taxon>Rhabditidae</taxon>
        <taxon>Peloderinae</taxon>
        <taxon>Caenorhabditis</taxon>
    </lineage>
</organism>
<dbReference type="AlphaFoldDB" id="A0A1I7TU64"/>
<keyword evidence="1" id="KW-1185">Reference proteome</keyword>
<reference evidence="2" key="1">
    <citation type="submission" date="2016-11" db="UniProtKB">
        <authorList>
            <consortium name="WormBaseParasite"/>
        </authorList>
    </citation>
    <scope>IDENTIFICATION</scope>
</reference>
<name>A0A1I7TU64_9PELO</name>
<accession>A0A1I7TU64</accession>
<evidence type="ECO:0000313" key="2">
    <source>
        <dbReference type="WBParaSite" id="Csp11.Scaffold629.g11816.t1"/>
    </source>
</evidence>
<proteinExistence type="predicted"/>
<protein>
    <submittedName>
        <fullName evidence="2">Phage tail protein</fullName>
    </submittedName>
</protein>